<accession>A0A9P5XU71</accession>
<reference evidence="2" key="1">
    <citation type="submission" date="2020-11" db="EMBL/GenBank/DDBJ databases">
        <authorList>
            <consortium name="DOE Joint Genome Institute"/>
            <person name="Ahrendt S."/>
            <person name="Riley R."/>
            <person name="Andreopoulos W."/>
            <person name="Labutti K."/>
            <person name="Pangilinan J."/>
            <person name="Ruiz-Duenas F.J."/>
            <person name="Barrasa J.M."/>
            <person name="Sanchez-Garcia M."/>
            <person name="Camarero S."/>
            <person name="Miyauchi S."/>
            <person name="Serrano A."/>
            <person name="Linde D."/>
            <person name="Babiker R."/>
            <person name="Drula E."/>
            <person name="Ayuso-Fernandez I."/>
            <person name="Pacheco R."/>
            <person name="Padilla G."/>
            <person name="Ferreira P."/>
            <person name="Barriuso J."/>
            <person name="Kellner H."/>
            <person name="Castanera R."/>
            <person name="Alfaro M."/>
            <person name="Ramirez L."/>
            <person name="Pisabarro A.G."/>
            <person name="Kuo A."/>
            <person name="Tritt A."/>
            <person name="Lipzen A."/>
            <person name="He G."/>
            <person name="Yan M."/>
            <person name="Ng V."/>
            <person name="Cullen D."/>
            <person name="Martin F."/>
            <person name="Rosso M.-N."/>
            <person name="Henrissat B."/>
            <person name="Hibbett D."/>
            <person name="Martinez A.T."/>
            <person name="Grigoriev I.V."/>
        </authorList>
    </citation>
    <scope>NUCLEOTIDE SEQUENCE</scope>
    <source>
        <strain evidence="2">CBS 247.69</strain>
    </source>
</reference>
<dbReference type="InterPro" id="IPR040521">
    <property type="entry name" value="KDZ"/>
</dbReference>
<feature type="domain" description="CxC2-like cysteine cluster KDZ transposase-associated" evidence="1">
    <location>
        <begin position="74"/>
        <end position="171"/>
    </location>
</feature>
<gene>
    <name evidence="2" type="ORF">BDZ94DRAFT_1285142</name>
</gene>
<sequence>MKQWSENDREVYLRELLRMDGYGINEEDTMCRQCGIRPHQYRCIDCCGDVRWCLECTLDLHITNPLHFIEARPCHSTKNHCFNPKRAFNDDFLIVDSSGLHEVALDFCECERAPSHSLQLMRARLYPATGTNPRTAASFRVLRQFHLLSFESKCSGYEFYNSLARLTDNTGSPSRDRYDEFMRMIRQWRHLKMLKQTGRGHDPAGVLSTQPGQCALLCPACPQPGVNLPPDWESVPDKESWKYTLFLAIDANFKLQRKRVSSEERDPSLGSGWAFFVDEGKYKEYLAANWDYKQDRSTCMSHDAVDKPDREARGLAASGAGTIDCARHDFKRPNGVGDLQLGERYINIDYLFFMSLINSKIRIIVVSYDIVCQWHKKLFDRMMSFPHQMHLQNNVLYITFLVPKFHLPAHIEDCNLQFSFNLTKGVGRTDGEAPERGWASINPVAQSTKEMGPGSRRDTLDDHFNDWNWKKTIAFGDRMLTKIKEAVPARSEHRQALQDFEASIPPTVIEEWKLAVENWEKDASQPNPFKTKTKAVSEQSARLQLAAEAADDAVNQNSTYSHMSHPSVMIANGLQLEDDQRRLSADIVGLGQLPTTKQLTNILERSNSLRRRIAAWTENQTLYMPHATQERIKHTYNGSPDGTASTRVTDIQLYLPSALSKDVVIDESLRIIEWKLREGQAYDALEEIRHVLRLRSHMYKYKDRYSRGVKANTRSNTAISNATTRINRASEKYRVARAALITLAPGLELEQPLWEHALRRLNKEDIRGLSEGLYGDTEGTRKPSWIWMTYNTISDDEGDNPALNEALRVEWCRARARAMRWDEEVELLQEEMRRILAFLKWHELWWEQQGVAASSSDAATNEGKIAYSRKQASLRRMLHERFSVTWREIPRFIELWEGKVAV</sequence>
<dbReference type="Pfam" id="PF18803">
    <property type="entry name" value="CxC2"/>
    <property type="match status" value="1"/>
</dbReference>
<comment type="caution">
    <text evidence="2">The sequence shown here is derived from an EMBL/GenBank/DDBJ whole genome shotgun (WGS) entry which is preliminary data.</text>
</comment>
<organism evidence="2 3">
    <name type="scientific">Collybia nuda</name>
    <dbReference type="NCBI Taxonomy" id="64659"/>
    <lineage>
        <taxon>Eukaryota</taxon>
        <taxon>Fungi</taxon>
        <taxon>Dikarya</taxon>
        <taxon>Basidiomycota</taxon>
        <taxon>Agaricomycotina</taxon>
        <taxon>Agaricomycetes</taxon>
        <taxon>Agaricomycetidae</taxon>
        <taxon>Agaricales</taxon>
        <taxon>Tricholomatineae</taxon>
        <taxon>Clitocybaceae</taxon>
        <taxon>Collybia</taxon>
    </lineage>
</organism>
<dbReference type="Proteomes" id="UP000807353">
    <property type="component" value="Unassembled WGS sequence"/>
</dbReference>
<dbReference type="PANTHER" id="PTHR33096">
    <property type="entry name" value="CXC2 DOMAIN-CONTAINING PROTEIN"/>
    <property type="match status" value="1"/>
</dbReference>
<keyword evidence="3" id="KW-1185">Reference proteome</keyword>
<evidence type="ECO:0000259" key="1">
    <source>
        <dbReference type="Pfam" id="PF18803"/>
    </source>
</evidence>
<evidence type="ECO:0000313" key="2">
    <source>
        <dbReference type="EMBL" id="KAF9457802.1"/>
    </source>
</evidence>
<dbReference type="AlphaFoldDB" id="A0A9P5XU71"/>
<evidence type="ECO:0000313" key="3">
    <source>
        <dbReference type="Proteomes" id="UP000807353"/>
    </source>
</evidence>
<dbReference type="OrthoDB" id="3261436at2759"/>
<dbReference type="EMBL" id="MU150358">
    <property type="protein sequence ID" value="KAF9457802.1"/>
    <property type="molecule type" value="Genomic_DNA"/>
</dbReference>
<protein>
    <recommendedName>
        <fullName evidence="1">CxC2-like cysteine cluster KDZ transposase-associated domain-containing protein</fullName>
    </recommendedName>
</protein>
<name>A0A9P5XU71_9AGAR</name>
<proteinExistence type="predicted"/>
<dbReference type="PANTHER" id="PTHR33096:SF1">
    <property type="entry name" value="CXC1-LIKE CYSTEINE CLUSTER ASSOCIATED WITH KDZ TRANSPOSASES DOMAIN-CONTAINING PROTEIN"/>
    <property type="match status" value="1"/>
</dbReference>
<dbReference type="Pfam" id="PF18758">
    <property type="entry name" value="KDZ"/>
    <property type="match status" value="1"/>
</dbReference>
<dbReference type="InterPro" id="IPR041457">
    <property type="entry name" value="CxC2_KDZ-assoc"/>
</dbReference>